<gene>
    <name evidence="2" type="ORF">GH714_015288</name>
</gene>
<name>A0A6A6L9K2_HEVBR</name>
<dbReference type="EMBL" id="JAAGAX010000011">
    <property type="protein sequence ID" value="KAF2298121.1"/>
    <property type="molecule type" value="Genomic_DNA"/>
</dbReference>
<dbReference type="PANTHER" id="PTHR34057">
    <property type="entry name" value="ELONGATION FACTOR"/>
    <property type="match status" value="1"/>
</dbReference>
<dbReference type="InterPro" id="IPR038745">
    <property type="entry name" value="AT4G37440-like"/>
</dbReference>
<comment type="caution">
    <text evidence="2">The sequence shown here is derived from an EMBL/GenBank/DDBJ whole genome shotgun (WGS) entry which is preliminary data.</text>
</comment>
<feature type="compositionally biased region" description="Basic residues" evidence="1">
    <location>
        <begin position="462"/>
        <end position="472"/>
    </location>
</feature>
<reference evidence="2 3" key="1">
    <citation type="journal article" date="2020" name="Mol. Plant">
        <title>The Chromosome-Based Rubber Tree Genome Provides New Insights into Spurge Genome Evolution and Rubber Biosynthesis.</title>
        <authorList>
            <person name="Liu J."/>
            <person name="Shi C."/>
            <person name="Shi C.C."/>
            <person name="Li W."/>
            <person name="Zhang Q.J."/>
            <person name="Zhang Y."/>
            <person name="Li K."/>
            <person name="Lu H.F."/>
            <person name="Shi C."/>
            <person name="Zhu S.T."/>
            <person name="Xiao Z.Y."/>
            <person name="Nan H."/>
            <person name="Yue Y."/>
            <person name="Zhu X.G."/>
            <person name="Wu Y."/>
            <person name="Hong X.N."/>
            <person name="Fan G.Y."/>
            <person name="Tong Y."/>
            <person name="Zhang D."/>
            <person name="Mao C.L."/>
            <person name="Liu Y.L."/>
            <person name="Hao S.J."/>
            <person name="Liu W.Q."/>
            <person name="Lv M.Q."/>
            <person name="Zhang H.B."/>
            <person name="Liu Y."/>
            <person name="Hu-Tang G.R."/>
            <person name="Wang J.P."/>
            <person name="Wang J.H."/>
            <person name="Sun Y.H."/>
            <person name="Ni S.B."/>
            <person name="Chen W.B."/>
            <person name="Zhang X.C."/>
            <person name="Jiao Y.N."/>
            <person name="Eichler E.E."/>
            <person name="Li G.H."/>
            <person name="Liu X."/>
            <person name="Gao L.Z."/>
        </authorList>
    </citation>
    <scope>NUCLEOTIDE SEQUENCE [LARGE SCALE GENOMIC DNA]</scope>
    <source>
        <strain evidence="3">cv. GT1</strain>
        <tissue evidence="2">Leaf</tissue>
    </source>
</reference>
<evidence type="ECO:0000313" key="3">
    <source>
        <dbReference type="Proteomes" id="UP000467840"/>
    </source>
</evidence>
<sequence length="617" mass="69856">MGPDLEKSKASAEAFANKDNGSFPQVSEDKLVQCVSSYEDNNFHEETLNDDQPKVLTASEDMEINIIDCTKSGDNEQVEARCEDETESMSSFGDTLSETENGSALSDIEVESKLCVGDAPASIFDKYGGAFKMRKKRLTDHWRRFIRPLMWRCKWIELQIKEFQSQALKYDRELAKHEQRKQFDFDTFVVEGFDAKSLPFSGCTQRKKVMKRKKRKRVEETADITSYMLQHNLFSYYENGKSAANGAFMTDDCGNPDKAINGNDEFGLQDGWASLESKGIDNIRENILWKIEMLQLQVHKLKARIEKVVSENPGKFCSVNRLSAPPSCDALTNQNPASPLELGERMPARSLCTLSQHMSDFKDIMPETAVSSHGEVTPLPDMIESTSQAQTEEGILIHNQAAKEEMQDLKIVGHQLTEKHHALMEKQAVRSSEADIHLETFVPRVNFGGKTLPKSRSNVSNNKKKRGRRKSHRANWLPSAVNFLGDSSIQSPVPPFMSSSSANVAMEQVITWIKQLQDGLPSTQMVSFVMGTLYKQFVEKDIKSFEEFHMAILDIFNTFNSALPGRHYDAPSRKDIEDCFARWKKAPEAKRKELFVDFMKTSVNLSRLDDSAMVTGW</sequence>
<feature type="region of interest" description="Disordered" evidence="1">
    <location>
        <begin position="452"/>
        <end position="472"/>
    </location>
</feature>
<protein>
    <submittedName>
        <fullName evidence="2">Uncharacterized protein</fullName>
    </submittedName>
</protein>
<accession>A0A6A6L9K2</accession>
<proteinExistence type="predicted"/>
<feature type="compositionally biased region" description="Basic and acidic residues" evidence="1">
    <location>
        <begin position="1"/>
        <end position="10"/>
    </location>
</feature>
<evidence type="ECO:0000313" key="2">
    <source>
        <dbReference type="EMBL" id="KAF2298121.1"/>
    </source>
</evidence>
<dbReference type="PANTHER" id="PTHR34057:SF10">
    <property type="entry name" value="TRANSPOSASE, PTTA_EN_SPM, PLANT"/>
    <property type="match status" value="1"/>
</dbReference>
<dbReference type="CDD" id="cd11650">
    <property type="entry name" value="AT4G37440_like"/>
    <property type="match status" value="1"/>
</dbReference>
<feature type="region of interest" description="Disordered" evidence="1">
    <location>
        <begin position="1"/>
        <end position="24"/>
    </location>
</feature>
<organism evidence="2 3">
    <name type="scientific">Hevea brasiliensis</name>
    <name type="common">Para rubber tree</name>
    <name type="synonym">Siphonia brasiliensis</name>
    <dbReference type="NCBI Taxonomy" id="3981"/>
    <lineage>
        <taxon>Eukaryota</taxon>
        <taxon>Viridiplantae</taxon>
        <taxon>Streptophyta</taxon>
        <taxon>Embryophyta</taxon>
        <taxon>Tracheophyta</taxon>
        <taxon>Spermatophyta</taxon>
        <taxon>Magnoliopsida</taxon>
        <taxon>eudicotyledons</taxon>
        <taxon>Gunneridae</taxon>
        <taxon>Pentapetalae</taxon>
        <taxon>rosids</taxon>
        <taxon>fabids</taxon>
        <taxon>Malpighiales</taxon>
        <taxon>Euphorbiaceae</taxon>
        <taxon>Crotonoideae</taxon>
        <taxon>Micrandreae</taxon>
        <taxon>Hevea</taxon>
    </lineage>
</organism>
<dbReference type="AlphaFoldDB" id="A0A6A6L9K2"/>
<dbReference type="Proteomes" id="UP000467840">
    <property type="component" value="Chromosome 1"/>
</dbReference>
<evidence type="ECO:0000256" key="1">
    <source>
        <dbReference type="SAM" id="MobiDB-lite"/>
    </source>
</evidence>
<keyword evidence="3" id="KW-1185">Reference proteome</keyword>